<organism evidence="1 2">
    <name type="scientific">Candidatus Neomicrothrix parvicella RN1</name>
    <dbReference type="NCBI Taxonomy" id="1229780"/>
    <lineage>
        <taxon>Bacteria</taxon>
        <taxon>Bacillati</taxon>
        <taxon>Actinomycetota</taxon>
        <taxon>Acidimicrobiia</taxon>
        <taxon>Acidimicrobiales</taxon>
        <taxon>Microthrixaceae</taxon>
        <taxon>Candidatus Neomicrothrix</taxon>
    </lineage>
</organism>
<dbReference type="OrthoDB" id="3830732at2"/>
<dbReference type="STRING" id="1229780.BN381_10007"/>
<sequence length="75" mass="7999">MLLNTRNGAGVGWAPDYLLDLLHEIEELNNAAPSIDVEHVNPAAVAPHLRLLCRVSAPQPAGYGPFSGPDFQPLA</sequence>
<comment type="caution">
    <text evidence="1">The sequence shown here is derived from an EMBL/GenBank/DDBJ whole genome shotgun (WGS) entry which is preliminary data.</text>
</comment>
<dbReference type="HOGENOM" id="CLU_2664261_0_0_11"/>
<dbReference type="EMBL" id="CANL01000001">
    <property type="protein sequence ID" value="CCM61776.1"/>
    <property type="molecule type" value="Genomic_DNA"/>
</dbReference>
<accession>R4YXZ9</accession>
<proteinExistence type="predicted"/>
<evidence type="ECO:0000313" key="1">
    <source>
        <dbReference type="EMBL" id="CCM61776.1"/>
    </source>
</evidence>
<keyword evidence="2" id="KW-1185">Reference proteome</keyword>
<gene>
    <name evidence="1" type="ORF">BN381_10007</name>
</gene>
<dbReference type="RefSeq" id="WP_012222521.1">
    <property type="nucleotide sequence ID" value="NZ_HG422565.1"/>
</dbReference>
<name>R4YXZ9_9ACTN</name>
<dbReference type="AlphaFoldDB" id="R4YXZ9"/>
<dbReference type="Proteomes" id="UP000018291">
    <property type="component" value="Unassembled WGS sequence"/>
</dbReference>
<evidence type="ECO:0000313" key="2">
    <source>
        <dbReference type="Proteomes" id="UP000018291"/>
    </source>
</evidence>
<protein>
    <submittedName>
        <fullName evidence="1">Uncharacterized protein</fullName>
    </submittedName>
</protein>
<reference evidence="1 2" key="1">
    <citation type="journal article" date="2013" name="ISME J.">
        <title>Metabolic model for the filamentous 'Candidatus Microthrix parvicella' based on genomic and metagenomic analyses.</title>
        <authorList>
            <person name="Jon McIlroy S."/>
            <person name="Kristiansen R."/>
            <person name="Albertsen M."/>
            <person name="Michael Karst S."/>
            <person name="Rossetti S."/>
            <person name="Lund Nielsen J."/>
            <person name="Tandoi V."/>
            <person name="James Seviour R."/>
            <person name="Nielsen P.H."/>
        </authorList>
    </citation>
    <scope>NUCLEOTIDE SEQUENCE [LARGE SCALE GENOMIC DNA]</scope>
    <source>
        <strain evidence="1 2">RN1</strain>
    </source>
</reference>